<gene>
    <name evidence="2" type="ORF">POCTA_138.1.T0800011</name>
</gene>
<proteinExistence type="predicted"/>
<dbReference type="AlphaFoldDB" id="A0A8S1W2F1"/>
<evidence type="ECO:0000313" key="3">
    <source>
        <dbReference type="Proteomes" id="UP000683925"/>
    </source>
</evidence>
<dbReference type="Pfam" id="PF00566">
    <property type="entry name" value="RabGAP-TBC"/>
    <property type="match status" value="1"/>
</dbReference>
<reference evidence="2" key="1">
    <citation type="submission" date="2021-01" db="EMBL/GenBank/DDBJ databases">
        <authorList>
            <consortium name="Genoscope - CEA"/>
            <person name="William W."/>
        </authorList>
    </citation>
    <scope>NUCLEOTIDE SEQUENCE</scope>
</reference>
<dbReference type="PANTHER" id="PTHR22957">
    <property type="entry name" value="TBC1 DOMAIN FAMILY MEMBER GTPASE-ACTIVATING PROTEIN"/>
    <property type="match status" value="1"/>
</dbReference>
<dbReference type="InterPro" id="IPR000195">
    <property type="entry name" value="Rab-GAP-TBC_dom"/>
</dbReference>
<dbReference type="GO" id="GO:0005096">
    <property type="term" value="F:GTPase activator activity"/>
    <property type="evidence" value="ECO:0007669"/>
    <property type="project" value="TreeGrafter"/>
</dbReference>
<evidence type="ECO:0000259" key="1">
    <source>
        <dbReference type="PROSITE" id="PS50086"/>
    </source>
</evidence>
<comment type="caution">
    <text evidence="2">The sequence shown here is derived from an EMBL/GenBank/DDBJ whole genome shotgun (WGS) entry which is preliminary data.</text>
</comment>
<dbReference type="EMBL" id="CAJJDP010000079">
    <property type="protein sequence ID" value="CAD8182847.1"/>
    <property type="molecule type" value="Genomic_DNA"/>
</dbReference>
<protein>
    <recommendedName>
        <fullName evidence="1">Rab-GAP TBC domain-containing protein</fullName>
    </recommendedName>
</protein>
<evidence type="ECO:0000313" key="2">
    <source>
        <dbReference type="EMBL" id="CAD8182847.1"/>
    </source>
</evidence>
<dbReference type="PROSITE" id="PS50086">
    <property type="entry name" value="TBC_RABGAP"/>
    <property type="match status" value="1"/>
</dbReference>
<dbReference type="Proteomes" id="UP000683925">
    <property type="component" value="Unassembled WGS sequence"/>
</dbReference>
<organism evidence="2 3">
    <name type="scientific">Paramecium octaurelia</name>
    <dbReference type="NCBI Taxonomy" id="43137"/>
    <lineage>
        <taxon>Eukaryota</taxon>
        <taxon>Sar</taxon>
        <taxon>Alveolata</taxon>
        <taxon>Ciliophora</taxon>
        <taxon>Intramacronucleata</taxon>
        <taxon>Oligohymenophorea</taxon>
        <taxon>Peniculida</taxon>
        <taxon>Parameciidae</taxon>
        <taxon>Paramecium</taxon>
    </lineage>
</organism>
<dbReference type="PANTHER" id="PTHR22957:SF661">
    <property type="entry name" value="GH16847P"/>
    <property type="match status" value="1"/>
</dbReference>
<dbReference type="SMART" id="SM00164">
    <property type="entry name" value="TBC"/>
    <property type="match status" value="1"/>
</dbReference>
<keyword evidence="3" id="KW-1185">Reference proteome</keyword>
<name>A0A8S1W2F1_PAROT</name>
<dbReference type="OMA" id="ERAIKWM"/>
<sequence length="315" mass="37813">MHNYSERAIKWMMVLGYLPSDGIDQFLDKMEKKYSQFVIDITKSNEQLIFQQLCKYSLENSAQTEQQFEEQKRKTISQYMNIEQYQQNEKDYVMIEIDNIRILSKYEFLKNPCNFNIEQLFYTNHYTFKSNQKDAQPTTYLDVQKRILYIYCRLHPNIGYISGMNYLLAPIVNVIQKEADCYYCFELLMEKQQHLLLQSDHQKGLKATMKSFDELIKKQEPQIYDHVNELGIILSHNFVRWFITLFASDLDIQLVIELWDRMLVQEYQEYQFKIILELLRALKGKILKSNINQFLELISFTNENQVKLINSILNK</sequence>
<accession>A0A8S1W2F1</accession>
<dbReference type="OrthoDB" id="294251at2759"/>
<feature type="domain" description="Rab-GAP TBC" evidence="1">
    <location>
        <begin position="1"/>
        <end position="266"/>
    </location>
</feature>